<evidence type="ECO:0000256" key="9">
    <source>
        <dbReference type="ARBA" id="ARBA00022605"/>
    </source>
</evidence>
<name>A0AA86T2N9_9BACT</name>
<evidence type="ECO:0000256" key="16">
    <source>
        <dbReference type="HAMAP-Rule" id="MF_01018"/>
    </source>
</evidence>
<dbReference type="KEGG" id="nti:DNFV4_01275"/>
<dbReference type="InterPro" id="IPR013820">
    <property type="entry name" value="ATP_PRibTrfase_cat"/>
</dbReference>
<evidence type="ECO:0000256" key="8">
    <source>
        <dbReference type="ARBA" id="ARBA00022490"/>
    </source>
</evidence>
<keyword evidence="9 16" id="KW-0028">Amino-acid biosynthesis</keyword>
<proteinExistence type="inferred from homology"/>
<evidence type="ECO:0000256" key="14">
    <source>
        <dbReference type="ARBA" id="ARBA00023102"/>
    </source>
</evidence>
<evidence type="ECO:0000256" key="7">
    <source>
        <dbReference type="ARBA" id="ARBA00020998"/>
    </source>
</evidence>
<feature type="region of interest" description="Disordered" evidence="17">
    <location>
        <begin position="211"/>
        <end position="239"/>
    </location>
</feature>
<comment type="catalytic activity">
    <reaction evidence="1 16">
        <text>1-(5-phospho-beta-D-ribosyl)-ATP + diphosphate = 5-phospho-alpha-D-ribose 1-diphosphate + ATP</text>
        <dbReference type="Rhea" id="RHEA:18473"/>
        <dbReference type="ChEBI" id="CHEBI:30616"/>
        <dbReference type="ChEBI" id="CHEBI:33019"/>
        <dbReference type="ChEBI" id="CHEBI:58017"/>
        <dbReference type="ChEBI" id="CHEBI:73183"/>
        <dbReference type="EC" id="2.4.2.17"/>
    </reaction>
</comment>
<dbReference type="Gene3D" id="3.40.190.10">
    <property type="entry name" value="Periplasmic binding protein-like II"/>
    <property type="match status" value="2"/>
</dbReference>
<evidence type="ECO:0000313" key="20">
    <source>
        <dbReference type="Proteomes" id="UP001179121"/>
    </source>
</evidence>
<sequence length="239" mass="26039">MLTIALSKGKLLGQTLPLFAEAGYPTKDLTEDSRRLVFTYGDRGITYLIVRPSDVPAYVEHGAADIGVVGKDVLLEQNPDVYEPVDLKIGACRLSVAALRGQESRSRLSSKVRVATKYPTITERYFNQKGIPVEIIKLYGSIELAPVLGLADRIVDLVETGNTLKAHDLVEIDVIARSTARLIVNRASLKLKYQAVMSLLEALRRTRPGDGKMVAAGRGGKRPRSAERGALAGRDRSLA</sequence>
<dbReference type="Pfam" id="PF01634">
    <property type="entry name" value="HisG"/>
    <property type="match status" value="1"/>
</dbReference>
<dbReference type="PANTHER" id="PTHR21403">
    <property type="entry name" value="ATP PHOSPHORIBOSYLTRANSFERASE ATP-PRTASE"/>
    <property type="match status" value="1"/>
</dbReference>
<dbReference type="NCBIfam" id="TIGR00070">
    <property type="entry name" value="hisG"/>
    <property type="match status" value="1"/>
</dbReference>
<evidence type="ECO:0000259" key="18">
    <source>
        <dbReference type="Pfam" id="PF01634"/>
    </source>
</evidence>
<keyword evidence="8 16" id="KW-0963">Cytoplasm</keyword>
<dbReference type="InterPro" id="IPR018198">
    <property type="entry name" value="ATP_PRibTrfase_CS"/>
</dbReference>
<keyword evidence="10 16" id="KW-0328">Glycosyltransferase</keyword>
<dbReference type="PROSITE" id="PS01316">
    <property type="entry name" value="ATP_P_PHORIBOSYLTR"/>
    <property type="match status" value="1"/>
</dbReference>
<comment type="similarity">
    <text evidence="4 16">Belongs to the ATP phosphoribosyltransferase family. Short subfamily.</text>
</comment>
<keyword evidence="11 16" id="KW-0808">Transferase</keyword>
<reference evidence="19" key="1">
    <citation type="submission" date="2022-10" db="EMBL/GenBank/DDBJ databases">
        <authorList>
            <person name="Koch H."/>
        </authorList>
    </citation>
    <scope>NUCLEOTIDE SEQUENCE</scope>
    <source>
        <strain evidence="19">DNF</strain>
    </source>
</reference>
<evidence type="ECO:0000256" key="11">
    <source>
        <dbReference type="ARBA" id="ARBA00022679"/>
    </source>
</evidence>
<organism evidence="19 20">
    <name type="scientific">Nitrospira tepida</name>
    <dbReference type="NCBI Taxonomy" id="2973512"/>
    <lineage>
        <taxon>Bacteria</taxon>
        <taxon>Pseudomonadati</taxon>
        <taxon>Nitrospirota</taxon>
        <taxon>Nitrospiria</taxon>
        <taxon>Nitrospirales</taxon>
        <taxon>Nitrospiraceae</taxon>
        <taxon>Nitrospira</taxon>
    </lineage>
</organism>
<keyword evidence="20" id="KW-1185">Reference proteome</keyword>
<evidence type="ECO:0000256" key="6">
    <source>
        <dbReference type="ARBA" id="ARBA00011946"/>
    </source>
</evidence>
<evidence type="ECO:0000256" key="12">
    <source>
        <dbReference type="ARBA" id="ARBA00022741"/>
    </source>
</evidence>
<evidence type="ECO:0000256" key="10">
    <source>
        <dbReference type="ARBA" id="ARBA00022676"/>
    </source>
</evidence>
<dbReference type="InterPro" id="IPR001348">
    <property type="entry name" value="ATP_PRibTrfase_HisG"/>
</dbReference>
<dbReference type="InterPro" id="IPR024893">
    <property type="entry name" value="ATP_PRibTrfase_HisG_short"/>
</dbReference>
<keyword evidence="13 16" id="KW-0067">ATP-binding</keyword>
<dbReference type="FunFam" id="3.40.190.10:FF:000008">
    <property type="entry name" value="ATP phosphoribosyltransferase"/>
    <property type="match status" value="1"/>
</dbReference>
<comment type="subcellular location">
    <subcellularLocation>
        <location evidence="2 16">Cytoplasm</location>
    </subcellularLocation>
</comment>
<evidence type="ECO:0000256" key="3">
    <source>
        <dbReference type="ARBA" id="ARBA00004667"/>
    </source>
</evidence>
<dbReference type="HAMAP" id="MF_01018">
    <property type="entry name" value="HisG_Short"/>
    <property type="match status" value="1"/>
</dbReference>
<accession>A0AA86T2N9</accession>
<evidence type="ECO:0000256" key="5">
    <source>
        <dbReference type="ARBA" id="ARBA00011496"/>
    </source>
</evidence>
<evidence type="ECO:0000256" key="2">
    <source>
        <dbReference type="ARBA" id="ARBA00004496"/>
    </source>
</evidence>
<evidence type="ECO:0000256" key="4">
    <source>
        <dbReference type="ARBA" id="ARBA00009489"/>
    </source>
</evidence>
<dbReference type="GO" id="GO:0005524">
    <property type="term" value="F:ATP binding"/>
    <property type="evidence" value="ECO:0007669"/>
    <property type="project" value="UniProtKB-KW"/>
</dbReference>
<evidence type="ECO:0000256" key="13">
    <source>
        <dbReference type="ARBA" id="ARBA00022840"/>
    </source>
</evidence>
<evidence type="ECO:0000256" key="15">
    <source>
        <dbReference type="ARBA" id="ARBA00024861"/>
    </source>
</evidence>
<dbReference type="AlphaFoldDB" id="A0AA86T2N9"/>
<comment type="domain">
    <text evidence="16">Lacks the C-terminal regulatory region which is replaced by HisZ.</text>
</comment>
<evidence type="ECO:0000313" key="19">
    <source>
        <dbReference type="EMBL" id="CAI4030844.1"/>
    </source>
</evidence>
<dbReference type="EMBL" id="OX365700">
    <property type="protein sequence ID" value="CAI4030844.1"/>
    <property type="molecule type" value="Genomic_DNA"/>
</dbReference>
<dbReference type="SUPFAM" id="SSF53850">
    <property type="entry name" value="Periplasmic binding protein-like II"/>
    <property type="match status" value="1"/>
</dbReference>
<feature type="domain" description="ATP phosphoribosyltransferase catalytic" evidence="18">
    <location>
        <begin position="51"/>
        <end position="204"/>
    </location>
</feature>
<dbReference type="PANTHER" id="PTHR21403:SF8">
    <property type="entry name" value="ATP PHOSPHORIBOSYLTRANSFERASE"/>
    <property type="match status" value="1"/>
</dbReference>
<evidence type="ECO:0000256" key="17">
    <source>
        <dbReference type="SAM" id="MobiDB-lite"/>
    </source>
</evidence>
<dbReference type="EC" id="2.4.2.17" evidence="6 16"/>
<comment type="subunit">
    <text evidence="5 16">Heteromultimer composed of HisG and HisZ subunits.</text>
</comment>
<evidence type="ECO:0000256" key="1">
    <source>
        <dbReference type="ARBA" id="ARBA00000915"/>
    </source>
</evidence>
<gene>
    <name evidence="16" type="primary">hisG</name>
    <name evidence="19" type="ORF">DNFV4_01275</name>
</gene>
<dbReference type="GO" id="GO:0000105">
    <property type="term" value="P:L-histidine biosynthetic process"/>
    <property type="evidence" value="ECO:0007669"/>
    <property type="project" value="UniProtKB-UniRule"/>
</dbReference>
<comment type="function">
    <text evidence="15 16">Catalyzes the condensation of ATP and 5-phosphoribose 1-diphosphate to form N'-(5'-phosphoribosyl)-ATP (PR-ATP). Has a crucial role in the pathway because the rate of histidine biosynthesis seems to be controlled primarily by regulation of HisG enzymatic activity.</text>
</comment>
<dbReference type="CDD" id="cd13595">
    <property type="entry name" value="PBP2_HisGs"/>
    <property type="match status" value="1"/>
</dbReference>
<dbReference type="GO" id="GO:0003879">
    <property type="term" value="F:ATP phosphoribosyltransferase activity"/>
    <property type="evidence" value="ECO:0007669"/>
    <property type="project" value="UniProtKB-UniRule"/>
</dbReference>
<keyword evidence="12 16" id="KW-0547">Nucleotide-binding</keyword>
<dbReference type="GO" id="GO:0005737">
    <property type="term" value="C:cytoplasm"/>
    <property type="evidence" value="ECO:0007669"/>
    <property type="project" value="UniProtKB-SubCell"/>
</dbReference>
<keyword evidence="14 16" id="KW-0368">Histidine biosynthesis</keyword>
<dbReference type="Proteomes" id="UP001179121">
    <property type="component" value="Chromosome"/>
</dbReference>
<protein>
    <recommendedName>
        <fullName evidence="7 16">ATP phosphoribosyltransferase</fullName>
        <shortName evidence="16">ATP-PRT</shortName>
        <shortName evidence="16">ATP-PRTase</shortName>
        <ecNumber evidence="6 16">2.4.2.17</ecNumber>
    </recommendedName>
</protein>
<comment type="pathway">
    <text evidence="3 16">Amino-acid biosynthesis; L-histidine biosynthesis; L-histidine from 5-phospho-alpha-D-ribose 1-diphosphate: step 1/9.</text>
</comment>